<name>A0A9W4WHE1_9GLOM</name>
<evidence type="ECO:0000313" key="2">
    <source>
        <dbReference type="Proteomes" id="UP001153678"/>
    </source>
</evidence>
<accession>A0A9W4WHE1</accession>
<dbReference type="PANTHER" id="PTHR48057">
    <property type="entry name" value="LEUCINE-RICH REPEAT SERINE/THREONINE-PROTEIN KINASE 1"/>
    <property type="match status" value="1"/>
</dbReference>
<dbReference type="EMBL" id="CAMKVN010000017">
    <property type="protein sequence ID" value="CAI2161902.1"/>
    <property type="molecule type" value="Genomic_DNA"/>
</dbReference>
<dbReference type="Proteomes" id="UP001153678">
    <property type="component" value="Unassembled WGS sequence"/>
</dbReference>
<gene>
    <name evidence="1" type="ORF">FWILDA_LOCUS288</name>
</gene>
<dbReference type="AlphaFoldDB" id="A0A9W4WHE1"/>
<proteinExistence type="predicted"/>
<comment type="caution">
    <text evidence="1">The sequence shown here is derived from an EMBL/GenBank/DDBJ whole genome shotgun (WGS) entry which is preliminary data.</text>
</comment>
<keyword evidence="2" id="KW-1185">Reference proteome</keyword>
<organism evidence="1 2">
    <name type="scientific">Funneliformis geosporum</name>
    <dbReference type="NCBI Taxonomy" id="1117311"/>
    <lineage>
        <taxon>Eukaryota</taxon>
        <taxon>Fungi</taxon>
        <taxon>Fungi incertae sedis</taxon>
        <taxon>Mucoromycota</taxon>
        <taxon>Glomeromycotina</taxon>
        <taxon>Glomeromycetes</taxon>
        <taxon>Glomerales</taxon>
        <taxon>Glomeraceae</taxon>
        <taxon>Funneliformis</taxon>
    </lineage>
</organism>
<dbReference type="InterPro" id="IPR052595">
    <property type="entry name" value="LRRC69/RLP"/>
</dbReference>
<reference evidence="1" key="1">
    <citation type="submission" date="2022-08" db="EMBL/GenBank/DDBJ databases">
        <authorList>
            <person name="Kallberg Y."/>
            <person name="Tangrot J."/>
            <person name="Rosling A."/>
        </authorList>
    </citation>
    <scope>NUCLEOTIDE SEQUENCE</scope>
    <source>
        <strain evidence="1">Wild A</strain>
    </source>
</reference>
<protein>
    <submittedName>
        <fullName evidence="1">5554_t:CDS:1</fullName>
    </submittedName>
</protein>
<dbReference type="OrthoDB" id="676979at2759"/>
<dbReference type="InterPro" id="IPR032675">
    <property type="entry name" value="LRR_dom_sf"/>
</dbReference>
<dbReference type="SUPFAM" id="SSF52047">
    <property type="entry name" value="RNI-like"/>
    <property type="match status" value="1"/>
</dbReference>
<sequence>MNKLRNLDFSSLSNSLEKLLLHENDFLSQNISCFSGLTNLSHLTINNDLNVGSKLFNRFYGSLKSFENLTKLERFDIRNTDIDFGLIYLPKSVKEFRCSCKERPESKVRKIIKEIETAKSFVYVEEGDIVRVKTLDIGGKGFGGYLDLNDFENLKKLFCGGNQITGLDVEKCIKLETLKCENSSITNLQLPNKKNNLKELVIIYNKLPASNLNFLKEFVNLERLHINNNRFYGSLKYLKDCCKLKHLDISDTDIDSGLEYLPESIEIFRCLASKGSQCKVKVISSCLNEP</sequence>
<evidence type="ECO:0000313" key="1">
    <source>
        <dbReference type="EMBL" id="CAI2161902.1"/>
    </source>
</evidence>
<dbReference type="Gene3D" id="3.80.10.10">
    <property type="entry name" value="Ribonuclease Inhibitor"/>
    <property type="match status" value="2"/>
</dbReference>